<keyword evidence="2" id="KW-1185">Reference proteome</keyword>
<organism evidence="1 2">
    <name type="scientific">Nannocystis exedens</name>
    <dbReference type="NCBI Taxonomy" id="54"/>
    <lineage>
        <taxon>Bacteria</taxon>
        <taxon>Pseudomonadati</taxon>
        <taxon>Myxococcota</taxon>
        <taxon>Polyangia</taxon>
        <taxon>Nannocystales</taxon>
        <taxon>Nannocystaceae</taxon>
        <taxon>Nannocystis</taxon>
    </lineage>
</organism>
<dbReference type="AlphaFoldDB" id="A0A1I2ELU6"/>
<dbReference type="EMBL" id="FOMX01000023">
    <property type="protein sequence ID" value="SFE93351.1"/>
    <property type="molecule type" value="Genomic_DNA"/>
</dbReference>
<protein>
    <submittedName>
        <fullName evidence="1">Uncharacterized protein</fullName>
    </submittedName>
</protein>
<gene>
    <name evidence="1" type="ORF">SAMN02745121_06104</name>
</gene>
<accession>A0A1I2ELU6</accession>
<proteinExistence type="predicted"/>
<evidence type="ECO:0000313" key="2">
    <source>
        <dbReference type="Proteomes" id="UP000199400"/>
    </source>
</evidence>
<dbReference type="Proteomes" id="UP000199400">
    <property type="component" value="Unassembled WGS sequence"/>
</dbReference>
<sequence length="140" mass="15326">MAQLGIANDDQPARASQKLYLRVGPTELIFATLRIVQVNWRVTLEWAPATALQASGANASIDVPNAPSTPHFLQIELTMVCRVAGWINGVYFPDQTFPATPSSIRIEWSNAGLTAEWMGTYRQAADRIVVEPLFLGVTSP</sequence>
<evidence type="ECO:0000313" key="1">
    <source>
        <dbReference type="EMBL" id="SFE93351.1"/>
    </source>
</evidence>
<name>A0A1I2ELU6_9BACT</name>
<dbReference type="RefSeq" id="WP_143141020.1">
    <property type="nucleotide sequence ID" value="NZ_FOMX01000023.1"/>
</dbReference>
<reference evidence="2" key="1">
    <citation type="submission" date="2016-10" db="EMBL/GenBank/DDBJ databases">
        <authorList>
            <person name="Varghese N."/>
            <person name="Submissions S."/>
        </authorList>
    </citation>
    <scope>NUCLEOTIDE SEQUENCE [LARGE SCALE GENOMIC DNA]</scope>
    <source>
        <strain evidence="2">ATCC 25963</strain>
    </source>
</reference>